<comment type="subcellular location">
    <subcellularLocation>
        <location evidence="1">Cytoplasm</location>
    </subcellularLocation>
</comment>
<dbReference type="Pfam" id="PF02771">
    <property type="entry name" value="Acyl-CoA_dh_N"/>
    <property type="match status" value="1"/>
</dbReference>
<keyword evidence="3" id="KW-0288">FMN</keyword>
<keyword evidence="2" id="KW-0285">Flavoprotein</keyword>
<evidence type="ECO:0000259" key="14">
    <source>
        <dbReference type="Pfam" id="PF02770"/>
    </source>
</evidence>
<dbReference type="PIRSF" id="PIRSF016578">
    <property type="entry name" value="HsaA"/>
    <property type="match status" value="1"/>
</dbReference>
<comment type="catalytic activity">
    <reaction evidence="11">
        <text>dibenzothiophene + FMNH2 + O2 = dibenzothiophene 5-oxide + FMN + H2O + H(+)</text>
        <dbReference type="Rhea" id="RHEA:49076"/>
        <dbReference type="ChEBI" id="CHEBI:15377"/>
        <dbReference type="ChEBI" id="CHEBI:15378"/>
        <dbReference type="ChEBI" id="CHEBI:15379"/>
        <dbReference type="ChEBI" id="CHEBI:23681"/>
        <dbReference type="ChEBI" id="CHEBI:23683"/>
        <dbReference type="ChEBI" id="CHEBI:57618"/>
        <dbReference type="ChEBI" id="CHEBI:58210"/>
    </reaction>
</comment>
<feature type="domain" description="Acyl-CoA dehydrogenase C-terminal" evidence="16">
    <location>
        <begin position="271"/>
        <end position="404"/>
    </location>
</feature>
<comment type="catalytic activity">
    <reaction evidence="13">
        <text>dibenzothiophene + 2 FMNH2 + 2 O2 = dibenzothiophene 5,5-dioxide + 2 FMN + 2 H2O + 2 H(+)</text>
        <dbReference type="Rhea" id="RHEA:49072"/>
        <dbReference type="ChEBI" id="CHEBI:15377"/>
        <dbReference type="ChEBI" id="CHEBI:15378"/>
        <dbReference type="ChEBI" id="CHEBI:15379"/>
        <dbReference type="ChEBI" id="CHEBI:23681"/>
        <dbReference type="ChEBI" id="CHEBI:57618"/>
        <dbReference type="ChEBI" id="CHEBI:58210"/>
        <dbReference type="ChEBI" id="CHEBI:90356"/>
        <dbReference type="EC" id="1.14.14.21"/>
    </reaction>
</comment>
<comment type="similarity">
    <text evidence="8">Belongs to the DszC flavin monooxygenase family.</text>
</comment>
<dbReference type="InterPro" id="IPR046373">
    <property type="entry name" value="Acyl-CoA_Oxase/DH_mid-dom_sf"/>
</dbReference>
<evidence type="ECO:0000256" key="8">
    <source>
        <dbReference type="ARBA" id="ARBA00034317"/>
    </source>
</evidence>
<feature type="domain" description="Acyl-CoA oxidase/dehydrogenase middle" evidence="14">
    <location>
        <begin position="170"/>
        <end position="246"/>
    </location>
</feature>
<keyword evidence="18" id="KW-1185">Reference proteome</keyword>
<organism evidence="17 18">
    <name type="scientific">Gluconobacter kondonii</name>
    <dbReference type="NCBI Taxonomy" id="941463"/>
    <lineage>
        <taxon>Bacteria</taxon>
        <taxon>Pseudomonadati</taxon>
        <taxon>Pseudomonadota</taxon>
        <taxon>Alphaproteobacteria</taxon>
        <taxon>Acetobacterales</taxon>
        <taxon>Acetobacteraceae</taxon>
        <taxon>Gluconobacter</taxon>
    </lineage>
</organism>
<keyword evidence="5" id="KW-0560">Oxidoreductase</keyword>
<dbReference type="Proteomes" id="UP001156629">
    <property type="component" value="Unassembled WGS sequence"/>
</dbReference>
<dbReference type="GeneID" id="76196008"/>
<comment type="caution">
    <text evidence="17">The sequence shown here is derived from an EMBL/GenBank/DDBJ whole genome shotgun (WGS) entry which is preliminary data.</text>
</comment>
<evidence type="ECO:0000259" key="15">
    <source>
        <dbReference type="Pfam" id="PF02771"/>
    </source>
</evidence>
<dbReference type="InterPro" id="IPR009100">
    <property type="entry name" value="AcylCoA_DH/oxidase_NM_dom_sf"/>
</dbReference>
<gene>
    <name evidence="17" type="primary">soxC</name>
    <name evidence="17" type="ORF">GCM10007870_22350</name>
</gene>
<evidence type="ECO:0000313" key="18">
    <source>
        <dbReference type="Proteomes" id="UP001156629"/>
    </source>
</evidence>
<dbReference type="InterPro" id="IPR036250">
    <property type="entry name" value="AcylCo_DH-like_C"/>
</dbReference>
<dbReference type="InterPro" id="IPR006091">
    <property type="entry name" value="Acyl-CoA_Oxase/DH_mid-dom"/>
</dbReference>
<evidence type="ECO:0000256" key="12">
    <source>
        <dbReference type="ARBA" id="ARBA00048445"/>
    </source>
</evidence>
<dbReference type="InterPro" id="IPR037069">
    <property type="entry name" value="AcylCoA_DH/ox_N_sf"/>
</dbReference>
<dbReference type="EC" id="1.14.14.21" evidence="9"/>
<dbReference type="EMBL" id="BSNV01000022">
    <property type="protein sequence ID" value="GLQ66650.1"/>
    <property type="molecule type" value="Genomic_DNA"/>
</dbReference>
<evidence type="ECO:0000259" key="16">
    <source>
        <dbReference type="Pfam" id="PF08028"/>
    </source>
</evidence>
<name>A0ABQ5WUU2_9PROT</name>
<evidence type="ECO:0000256" key="10">
    <source>
        <dbReference type="ARBA" id="ARBA00034345"/>
    </source>
</evidence>
<dbReference type="PANTHER" id="PTHR43884:SF12">
    <property type="entry name" value="ISOVALERYL-COA DEHYDROGENASE, MITOCHONDRIAL-RELATED"/>
    <property type="match status" value="1"/>
</dbReference>
<feature type="domain" description="Acyl-CoA dehydrogenase/oxidase N-terminal" evidence="15">
    <location>
        <begin position="58"/>
        <end position="152"/>
    </location>
</feature>
<accession>A0ABQ5WUU2</accession>
<dbReference type="Gene3D" id="1.20.140.10">
    <property type="entry name" value="Butyryl-CoA Dehydrogenase, subunit A, domain 3"/>
    <property type="match status" value="1"/>
</dbReference>
<keyword evidence="6 17" id="KW-0503">Monooxygenase</keyword>
<sequence length="433" mass="46702">MTIDTPSLSSAGHIALLSRADVTIRAGAGDTAPDLSLLWGKDAREVTPLHERFAPVFEQIRRQALRAELSRELPFEQIRLLKESGFTALRVPVAHGGSGASLEDLFALITTLASADSNVAQALRAHFGFVEHLLFEAAGPYRTKWLDRLGAGQTAGAAAAEGPASKRDLFSTTLSQTDGKWVINGSKFFTTGSLYADWLTVTGTTEDGQTVKTLAARHDPGLEIVDDWDGIGQRLTASGTAHFHNVHTEEADLRYGNTAFPHSQAFFQLYHLATVAGIARAAATDVADAVRRRKRSFSHGNADLPAEDPQILEIVGHVFSGAYLASAAVERAARAIQAVADSPAPELDLTVARAELEVWQVQDRILPLVLEATTALFDALSGGATLRVAGLDRHWRNVRTLGNHNPRVYRTRVVGDYAVNGTLPPIQWRVGVA</sequence>
<evidence type="ECO:0000256" key="1">
    <source>
        <dbReference type="ARBA" id="ARBA00004496"/>
    </source>
</evidence>
<evidence type="ECO:0000256" key="7">
    <source>
        <dbReference type="ARBA" id="ARBA00034307"/>
    </source>
</evidence>
<protein>
    <recommendedName>
        <fullName evidence="10">Dibenzothiophene monooxygenase</fullName>
        <ecNumber evidence="9">1.14.14.21</ecNumber>
    </recommendedName>
</protein>
<dbReference type="Pfam" id="PF02770">
    <property type="entry name" value="Acyl-CoA_dh_M"/>
    <property type="match status" value="1"/>
</dbReference>
<evidence type="ECO:0000256" key="4">
    <source>
        <dbReference type="ARBA" id="ARBA00022741"/>
    </source>
</evidence>
<dbReference type="Gene3D" id="2.40.110.10">
    <property type="entry name" value="Butyryl-CoA Dehydrogenase, subunit A, domain 2"/>
    <property type="match status" value="1"/>
</dbReference>
<evidence type="ECO:0000256" key="3">
    <source>
        <dbReference type="ARBA" id="ARBA00022643"/>
    </source>
</evidence>
<dbReference type="PANTHER" id="PTHR43884">
    <property type="entry name" value="ACYL-COA DEHYDROGENASE"/>
    <property type="match status" value="1"/>
</dbReference>
<dbReference type="Pfam" id="PF08028">
    <property type="entry name" value="Acyl-CoA_dh_2"/>
    <property type="match status" value="1"/>
</dbReference>
<evidence type="ECO:0000256" key="5">
    <source>
        <dbReference type="ARBA" id="ARBA00023002"/>
    </source>
</evidence>
<comment type="catalytic activity">
    <reaction evidence="12">
        <text>dibenzothiophene 5-oxide + FMNH2 + O2 = dibenzothiophene 5,5-dioxide + FMN + H2O + H(+)</text>
        <dbReference type="Rhea" id="RHEA:49080"/>
        <dbReference type="ChEBI" id="CHEBI:15377"/>
        <dbReference type="ChEBI" id="CHEBI:15378"/>
        <dbReference type="ChEBI" id="CHEBI:15379"/>
        <dbReference type="ChEBI" id="CHEBI:23683"/>
        <dbReference type="ChEBI" id="CHEBI:57618"/>
        <dbReference type="ChEBI" id="CHEBI:58210"/>
        <dbReference type="ChEBI" id="CHEBI:90356"/>
    </reaction>
</comment>
<dbReference type="GO" id="GO:0004497">
    <property type="term" value="F:monooxygenase activity"/>
    <property type="evidence" value="ECO:0007669"/>
    <property type="project" value="UniProtKB-KW"/>
</dbReference>
<dbReference type="Gene3D" id="1.10.540.10">
    <property type="entry name" value="Acyl-CoA dehydrogenase/oxidase, N-terminal domain"/>
    <property type="match status" value="1"/>
</dbReference>
<evidence type="ECO:0000256" key="9">
    <source>
        <dbReference type="ARBA" id="ARBA00034328"/>
    </source>
</evidence>
<dbReference type="SUPFAM" id="SSF47203">
    <property type="entry name" value="Acyl-CoA dehydrogenase C-terminal domain-like"/>
    <property type="match status" value="1"/>
</dbReference>
<comment type="pathway">
    <text evidence="7">Sulfur metabolism; dibenzothiophene degradation.</text>
</comment>
<keyword evidence="4" id="KW-0547">Nucleotide-binding</keyword>
<evidence type="ECO:0000256" key="6">
    <source>
        <dbReference type="ARBA" id="ARBA00023033"/>
    </source>
</evidence>
<evidence type="ECO:0000256" key="2">
    <source>
        <dbReference type="ARBA" id="ARBA00022630"/>
    </source>
</evidence>
<proteinExistence type="inferred from homology"/>
<dbReference type="SUPFAM" id="SSF56645">
    <property type="entry name" value="Acyl-CoA dehydrogenase NM domain-like"/>
    <property type="match status" value="1"/>
</dbReference>
<reference evidence="18" key="1">
    <citation type="journal article" date="2019" name="Int. J. Syst. Evol. Microbiol.">
        <title>The Global Catalogue of Microorganisms (GCM) 10K type strain sequencing project: providing services to taxonomists for standard genome sequencing and annotation.</title>
        <authorList>
            <consortium name="The Broad Institute Genomics Platform"/>
            <consortium name="The Broad Institute Genome Sequencing Center for Infectious Disease"/>
            <person name="Wu L."/>
            <person name="Ma J."/>
        </authorList>
    </citation>
    <scope>NUCLEOTIDE SEQUENCE [LARGE SCALE GENOMIC DNA]</scope>
    <source>
        <strain evidence="18">NBRC 3266</strain>
    </source>
</reference>
<evidence type="ECO:0000256" key="11">
    <source>
        <dbReference type="ARBA" id="ARBA00047859"/>
    </source>
</evidence>
<dbReference type="InterPro" id="IPR013786">
    <property type="entry name" value="AcylCoA_DH/ox_N"/>
</dbReference>
<dbReference type="RefSeq" id="WP_099287677.1">
    <property type="nucleotide sequence ID" value="NZ_BEWP01000028.1"/>
</dbReference>
<evidence type="ECO:0000313" key="17">
    <source>
        <dbReference type="EMBL" id="GLQ66650.1"/>
    </source>
</evidence>
<dbReference type="InterPro" id="IPR013107">
    <property type="entry name" value="Acyl-CoA_DH_C"/>
</dbReference>
<evidence type="ECO:0000256" key="13">
    <source>
        <dbReference type="ARBA" id="ARBA00049456"/>
    </source>
</evidence>